<evidence type="ECO:0000313" key="10">
    <source>
        <dbReference type="RefSeq" id="XP_017016346.1"/>
    </source>
</evidence>
<dbReference type="RefSeq" id="XP_017016346.1">
    <property type="nucleotide sequence ID" value="XM_017160857.3"/>
</dbReference>
<evidence type="ECO:0000256" key="3">
    <source>
        <dbReference type="ARBA" id="ARBA00023015"/>
    </source>
</evidence>
<dbReference type="PANTHER" id="PTHR10966">
    <property type="entry name" value="TRANSCRIPTION INITIATION FACTOR IIA SUBUNIT 2"/>
    <property type="match status" value="1"/>
</dbReference>
<evidence type="ECO:0000256" key="1">
    <source>
        <dbReference type="ARBA" id="ARBA00004123"/>
    </source>
</evidence>
<dbReference type="SUPFAM" id="SSF47396">
    <property type="entry name" value="Transcription factor IIA (TFIIA), alpha-helical domain"/>
    <property type="match status" value="1"/>
</dbReference>
<dbReference type="Gene3D" id="1.10.287.190">
    <property type="entry name" value="Transcription factor IIA gamma subunit, alpha-helical domain"/>
    <property type="match status" value="1"/>
</dbReference>
<dbReference type="GO" id="GO:0005672">
    <property type="term" value="C:transcription factor TFIIA complex"/>
    <property type="evidence" value="ECO:0007669"/>
    <property type="project" value="InterPro"/>
</dbReference>
<evidence type="ECO:0000256" key="6">
    <source>
        <dbReference type="PIRNR" id="PIRNR009415"/>
    </source>
</evidence>
<dbReference type="PIRSF" id="PIRSF009415">
    <property type="entry name" value="Hum_TFIIA_gamma"/>
    <property type="match status" value="1"/>
</dbReference>
<feature type="domain" description="Transcription initiation factor IIA gamma subunit C-terminal" evidence="8">
    <location>
        <begin position="61"/>
        <end position="105"/>
    </location>
</feature>
<comment type="subcellular location">
    <subcellularLocation>
        <location evidence="1 6">Nucleus</location>
    </subcellularLocation>
</comment>
<comment type="similarity">
    <text evidence="2 6">Belongs to the TFIIA subunit 2 family.</text>
</comment>
<organism evidence="9 10">
    <name type="scientific">Drosophila kikkawai</name>
    <name type="common">Fruit fly</name>
    <dbReference type="NCBI Taxonomy" id="30033"/>
    <lineage>
        <taxon>Eukaryota</taxon>
        <taxon>Metazoa</taxon>
        <taxon>Ecdysozoa</taxon>
        <taxon>Arthropoda</taxon>
        <taxon>Hexapoda</taxon>
        <taxon>Insecta</taxon>
        <taxon>Pterygota</taxon>
        <taxon>Neoptera</taxon>
        <taxon>Endopterygota</taxon>
        <taxon>Diptera</taxon>
        <taxon>Brachycera</taxon>
        <taxon>Muscomorpha</taxon>
        <taxon>Ephydroidea</taxon>
        <taxon>Drosophilidae</taxon>
        <taxon>Drosophila</taxon>
        <taxon>Sophophora</taxon>
    </lineage>
</organism>
<name>A0A6P4I135_DROKI</name>
<dbReference type="InterPro" id="IPR009088">
    <property type="entry name" value="TFIIA_b-brl"/>
</dbReference>
<keyword evidence="9" id="KW-1185">Reference proteome</keyword>
<dbReference type="InterPro" id="IPR015871">
    <property type="entry name" value="TFIIA_gsu_C"/>
</dbReference>
<proteinExistence type="inferred from homology"/>
<evidence type="ECO:0000259" key="8">
    <source>
        <dbReference type="Pfam" id="PF02751"/>
    </source>
</evidence>
<evidence type="ECO:0000256" key="4">
    <source>
        <dbReference type="ARBA" id="ARBA00023163"/>
    </source>
</evidence>
<dbReference type="FunFam" id="1.10.287.190:FF:000001">
    <property type="entry name" value="Transcription initiation factor IIA subunit 2"/>
    <property type="match status" value="1"/>
</dbReference>
<dbReference type="CDD" id="cd10014">
    <property type="entry name" value="TFIIA_gamma_C"/>
    <property type="match status" value="1"/>
</dbReference>
<sequence length="110" mass="12997">MAYKMYRGTTLGETLQETLDYLIQFGDLNPNLAEDVLDQFDRSVNRLLRHNDKPQLTFKGDKLDVYRFCDKVWILILKDVVFYERDGREKHEILHVGKMKIVACETRIGM</sequence>
<dbReference type="Pfam" id="PF02751">
    <property type="entry name" value="TFIIA_gamma_C"/>
    <property type="match status" value="1"/>
</dbReference>
<feature type="domain" description="Transcription initiation factor IIA gamma subunit N-terminal" evidence="7">
    <location>
        <begin position="3"/>
        <end position="48"/>
    </location>
</feature>
<evidence type="ECO:0000256" key="2">
    <source>
        <dbReference type="ARBA" id="ARBA00007675"/>
    </source>
</evidence>
<dbReference type="Pfam" id="PF02268">
    <property type="entry name" value="TFIIA_gamma_N"/>
    <property type="match status" value="1"/>
</dbReference>
<accession>A0A6P4I135</accession>
<dbReference type="GO" id="GO:0006367">
    <property type="term" value="P:transcription initiation at RNA polymerase II promoter"/>
    <property type="evidence" value="ECO:0007669"/>
    <property type="project" value="InterPro"/>
</dbReference>
<comment type="function">
    <text evidence="6">TFIIA is a component of the transcription machinery of RNA polymerase II and plays an important role in transcriptional activation.</text>
</comment>
<dbReference type="CDD" id="cd10145">
    <property type="entry name" value="TFIIA_gamma_N"/>
    <property type="match status" value="1"/>
</dbReference>
<evidence type="ECO:0000259" key="7">
    <source>
        <dbReference type="Pfam" id="PF02268"/>
    </source>
</evidence>
<evidence type="ECO:0000313" key="9">
    <source>
        <dbReference type="Proteomes" id="UP001652661"/>
    </source>
</evidence>
<keyword evidence="3 6" id="KW-0805">Transcription regulation</keyword>
<dbReference type="Gene3D" id="2.30.18.10">
    <property type="entry name" value="Transcription factor IIA (TFIIA), beta-barrel domain"/>
    <property type="match status" value="1"/>
</dbReference>
<dbReference type="GeneID" id="108070405"/>
<evidence type="ECO:0000256" key="5">
    <source>
        <dbReference type="ARBA" id="ARBA00023242"/>
    </source>
</evidence>
<dbReference type="InterPro" id="IPR015872">
    <property type="entry name" value="TFIIA_gsu_N"/>
</dbReference>
<protein>
    <recommendedName>
        <fullName evidence="6">Transcription initiation factor IIA subunit 2</fullName>
    </recommendedName>
</protein>
<dbReference type="OrthoDB" id="586585at2759"/>
<gene>
    <name evidence="10" type="primary">LOC108070405</name>
</gene>
<dbReference type="SUPFAM" id="SSF50784">
    <property type="entry name" value="Transcription factor IIA (TFIIA), beta-barrel domain"/>
    <property type="match status" value="1"/>
</dbReference>
<keyword evidence="4 6" id="KW-0804">Transcription</keyword>
<dbReference type="InterPro" id="IPR003194">
    <property type="entry name" value="TFIIA_gsu"/>
</dbReference>
<dbReference type="InterPro" id="IPR009083">
    <property type="entry name" value="TFIIA_a-hlx"/>
</dbReference>
<reference evidence="10" key="1">
    <citation type="submission" date="2025-08" db="UniProtKB">
        <authorList>
            <consortium name="RefSeq"/>
        </authorList>
    </citation>
    <scope>IDENTIFICATION</scope>
    <source>
        <strain evidence="10">14028-0561.14</strain>
        <tissue evidence="10">Whole fly</tissue>
    </source>
</reference>
<dbReference type="Proteomes" id="UP001652661">
    <property type="component" value="Chromosome 3L"/>
</dbReference>
<dbReference type="AlphaFoldDB" id="A0A6P4I135"/>
<keyword evidence="5 6" id="KW-0539">Nucleus</keyword>